<comment type="caution">
    <text evidence="5">The sequence shown here is derived from an EMBL/GenBank/DDBJ whole genome shotgun (WGS) entry which is preliminary data.</text>
</comment>
<keyword evidence="6" id="KW-1185">Reference proteome</keyword>
<dbReference type="SMART" id="SM00220">
    <property type="entry name" value="S_TKc"/>
    <property type="match status" value="1"/>
</dbReference>
<evidence type="ECO:0000256" key="2">
    <source>
        <dbReference type="ARBA" id="ARBA00023043"/>
    </source>
</evidence>
<dbReference type="Gene3D" id="1.10.510.10">
    <property type="entry name" value="Transferase(Phosphotransferase) domain 1"/>
    <property type="match status" value="1"/>
</dbReference>
<dbReference type="InterPro" id="IPR036770">
    <property type="entry name" value="Ankyrin_rpt-contain_sf"/>
</dbReference>
<feature type="non-terminal residue" evidence="5">
    <location>
        <position position="1"/>
    </location>
</feature>
<feature type="repeat" description="ANK" evidence="3">
    <location>
        <begin position="780"/>
        <end position="812"/>
    </location>
</feature>
<dbReference type="EMBL" id="NPHW01003328">
    <property type="protein sequence ID" value="OXV09792.1"/>
    <property type="molecule type" value="Genomic_DNA"/>
</dbReference>
<dbReference type="PANTHER" id="PTHR24198">
    <property type="entry name" value="ANKYRIN REPEAT AND PROTEIN KINASE DOMAIN-CONTAINING PROTEIN"/>
    <property type="match status" value="1"/>
</dbReference>
<evidence type="ECO:0000256" key="3">
    <source>
        <dbReference type="PROSITE-ProRule" id="PRU00023"/>
    </source>
</evidence>
<dbReference type="Pfam" id="PF12796">
    <property type="entry name" value="Ank_2"/>
    <property type="match status" value="2"/>
</dbReference>
<reference evidence="5 6" key="1">
    <citation type="journal article" date="2015" name="Environ. Microbiol.">
        <title>Metagenome sequence of Elaphomyces granulatus from sporocarp tissue reveals Ascomycota ectomycorrhizal fingerprints of genome expansion and a Proteobacteria-rich microbiome.</title>
        <authorList>
            <person name="Quandt C.A."/>
            <person name="Kohler A."/>
            <person name="Hesse C.N."/>
            <person name="Sharpton T.J."/>
            <person name="Martin F."/>
            <person name="Spatafora J.W."/>
        </authorList>
    </citation>
    <scope>NUCLEOTIDE SEQUENCE [LARGE SCALE GENOMIC DNA]</scope>
    <source>
        <strain evidence="5 6">OSC145934</strain>
    </source>
</reference>
<dbReference type="InterPro" id="IPR000719">
    <property type="entry name" value="Prot_kinase_dom"/>
</dbReference>
<feature type="repeat" description="ANK" evidence="3">
    <location>
        <begin position="747"/>
        <end position="776"/>
    </location>
</feature>
<proteinExistence type="predicted"/>
<dbReference type="PROSITE" id="PS50297">
    <property type="entry name" value="ANK_REP_REGION"/>
    <property type="match status" value="2"/>
</dbReference>
<dbReference type="SUPFAM" id="SSF48403">
    <property type="entry name" value="Ankyrin repeat"/>
    <property type="match status" value="2"/>
</dbReference>
<feature type="repeat" description="ANK" evidence="3">
    <location>
        <begin position="650"/>
        <end position="682"/>
    </location>
</feature>
<dbReference type="OrthoDB" id="626167at2759"/>
<keyword evidence="2 3" id="KW-0040">ANK repeat</keyword>
<dbReference type="AlphaFoldDB" id="A0A232M0A2"/>
<accession>A0A232M0A2</accession>
<evidence type="ECO:0000259" key="4">
    <source>
        <dbReference type="PROSITE" id="PS50011"/>
    </source>
</evidence>
<dbReference type="InterPro" id="IPR011009">
    <property type="entry name" value="Kinase-like_dom_sf"/>
</dbReference>
<dbReference type="PANTHER" id="PTHR24198:SF165">
    <property type="entry name" value="ANKYRIN REPEAT-CONTAINING PROTEIN-RELATED"/>
    <property type="match status" value="1"/>
</dbReference>
<dbReference type="Gene3D" id="1.25.40.20">
    <property type="entry name" value="Ankyrin repeat-containing domain"/>
    <property type="match status" value="2"/>
</dbReference>
<gene>
    <name evidence="5" type="ORF">Egran_02445</name>
</gene>
<sequence length="1269" mass="141481">SSLLENESSDTDDIDALISNNDAGVHVNLDLLGKETLNALDILDLGVDFEAGESNGVSIDLLAERITSIRNGNVQPMSTISQFTSILSRTGIAGPWHLKAINLKTRAIKIGSGAQFTVFREHEKFLGNEELVIKRVNIPLSWEDGKAFHLGSVYRLQLSTLELEILALCNPSLRNHRNIVRLISWGYDYPFPDTRVPVLFMEAAMMTLTEFLKVEKEDLMGERPADIKYQLSLDIVAGLEALHSLHIVHGDVKPDNVLVFREISSKVPFCAKISDFGVSIDMETSERKLTIDDYRGTPAWLPPEARDRDMSRWGVFKPDVMFRFDSFSLGLLLLSIFTRQGEPVSLVDGEDLIDVAIKSLRSKDCISLELRMQLTKALKLLLAEDPWKRSLPCPELLRTDTLVFASWYGCLTPRIILLNSILTVNRLSISQSSRKPAHHNGTMDPTYNKGPLFWYKLSGHNSVLSDLEEQYVLSKAGKVSSLPGDVLFGMAQMVTGMKPSYVDRLLKYVTEAARAGFSPARALYAQIISAHRKTAEFDEITIDKWTLNAIAEGYLFAKPSSRLNRGELDHAKQLFKNSGGFCTDPFLRKQDILKIARDNRRVGEWNTERQRLVDHKGNTILHAAAALGVLESVKVLVEDVGIPVDVEGDNQETPLYKACKGGHPDVVHYLLDKGAKASGTTEQEKLTALHWLFTFPQASVRGIAIRLVQDGGASVNATIVPSVGENGDSFPRKMPILHFPFELPLGTPLHWAAFARNQLAMGALLELGADIDSTYHALDASTTPLALAIWAGDVEVVKFLLFNGANGRLKDSKGRNCLHFMTLYRPDRHGSLTHHWHYWIRHGNWDEHQRRMVELVKLVADAGADVEAGYERYPQYTPIIEASELGVWDGGAICALLSLGADVANAKGVSGDSVLHTWVSITAPRLDYPESYIYVFERAAEKTKGVDLRNRYIEETPLHVLITIYHTEEIVENACRILLCRDQPANINATDGRGMTPMYIALGTQQNPQRRAMYLAKNGASLFCKVDGVNDIFFAVVTNKSLSDQQSHDLINDLLSHLAQAQDIRGASFQEIYSTYFLPHPGALIALWEAASAGRPKTTRLLLELGLYTRINDLKDDHGSPLTVFDKTLNSAELSRRAHMEMLAAYKPGAARLRALSSNAVYDPSQGGCDRAAEAYHGLPEVLWLLRSHGAKRACELQPQSDHAVFETVPVSDLWDMNLHGFTLETQPNREIWNAVYELARYPADWPEQVTKELQKRYQEVKVLGDPAK</sequence>
<feature type="domain" description="Protein kinase" evidence="4">
    <location>
        <begin position="104"/>
        <end position="403"/>
    </location>
</feature>
<dbReference type="GO" id="GO:0004672">
    <property type="term" value="F:protein kinase activity"/>
    <property type="evidence" value="ECO:0007669"/>
    <property type="project" value="InterPro"/>
</dbReference>
<dbReference type="PROSITE" id="PS00108">
    <property type="entry name" value="PROTEIN_KINASE_ST"/>
    <property type="match status" value="1"/>
</dbReference>
<dbReference type="InterPro" id="IPR002110">
    <property type="entry name" value="Ankyrin_rpt"/>
</dbReference>
<evidence type="ECO:0000313" key="6">
    <source>
        <dbReference type="Proteomes" id="UP000243515"/>
    </source>
</evidence>
<dbReference type="SMART" id="SM00248">
    <property type="entry name" value="ANK"/>
    <property type="match status" value="9"/>
</dbReference>
<evidence type="ECO:0000313" key="5">
    <source>
        <dbReference type="EMBL" id="OXV09792.1"/>
    </source>
</evidence>
<protein>
    <recommendedName>
        <fullName evidence="4">Protein kinase domain-containing protein</fullName>
    </recommendedName>
</protein>
<dbReference type="GO" id="GO:0005524">
    <property type="term" value="F:ATP binding"/>
    <property type="evidence" value="ECO:0007669"/>
    <property type="project" value="InterPro"/>
</dbReference>
<dbReference type="PROSITE" id="PS50088">
    <property type="entry name" value="ANK_REPEAT"/>
    <property type="match status" value="3"/>
</dbReference>
<dbReference type="Pfam" id="PF00069">
    <property type="entry name" value="Pkinase"/>
    <property type="match status" value="1"/>
</dbReference>
<dbReference type="SUPFAM" id="SSF56112">
    <property type="entry name" value="Protein kinase-like (PK-like)"/>
    <property type="match status" value="1"/>
</dbReference>
<dbReference type="CDD" id="cd00180">
    <property type="entry name" value="PKc"/>
    <property type="match status" value="1"/>
</dbReference>
<evidence type="ECO:0000256" key="1">
    <source>
        <dbReference type="ARBA" id="ARBA00022737"/>
    </source>
</evidence>
<dbReference type="PROSITE" id="PS50011">
    <property type="entry name" value="PROTEIN_KINASE_DOM"/>
    <property type="match status" value="1"/>
</dbReference>
<dbReference type="Proteomes" id="UP000243515">
    <property type="component" value="Unassembled WGS sequence"/>
</dbReference>
<organism evidence="5 6">
    <name type="scientific">Elaphomyces granulatus</name>
    <dbReference type="NCBI Taxonomy" id="519963"/>
    <lineage>
        <taxon>Eukaryota</taxon>
        <taxon>Fungi</taxon>
        <taxon>Dikarya</taxon>
        <taxon>Ascomycota</taxon>
        <taxon>Pezizomycotina</taxon>
        <taxon>Eurotiomycetes</taxon>
        <taxon>Eurotiomycetidae</taxon>
        <taxon>Eurotiales</taxon>
        <taxon>Elaphomycetaceae</taxon>
        <taxon>Elaphomyces</taxon>
    </lineage>
</organism>
<keyword evidence="1" id="KW-0677">Repeat</keyword>
<dbReference type="InterPro" id="IPR008271">
    <property type="entry name" value="Ser/Thr_kinase_AS"/>
</dbReference>
<name>A0A232M0A2_9EURO</name>